<keyword evidence="3" id="KW-1185">Reference proteome</keyword>
<sequence>MSWLLECCVVLGVLLLIVIIALRLFAYFTLGVCRSSANMKGKTIIITGANSGIGKETARDLAKRGAKVIMACRNLDTAQRARDEIVRSTGNQEVFVKKLDLSSLKSIREFADDINRTVTTLDVLVHNAGTAHTFGPKTTEDGLELTMATNHFGPFLLTHLLIDLLKRSAPSRIVIVASELYRLSSLNLNNLNPVDGFPAYLYYVSKYANIVFTQELARRLADTGVTANCLHPGMIDSGIWRNVPFPLNLPLKIIVKGFFKSPEQGAQTTIHLAVSETLEGVSGKYFLDCKEHNLSRGAKDPATAKKLWEQSEKFVGLKPDDPHI</sequence>
<organism evidence="2 3">
    <name type="scientific">Coptotermes formosanus</name>
    <name type="common">Formosan subterranean termite</name>
    <dbReference type="NCBI Taxonomy" id="36987"/>
    <lineage>
        <taxon>Eukaryota</taxon>
        <taxon>Metazoa</taxon>
        <taxon>Ecdysozoa</taxon>
        <taxon>Arthropoda</taxon>
        <taxon>Hexapoda</taxon>
        <taxon>Insecta</taxon>
        <taxon>Pterygota</taxon>
        <taxon>Neoptera</taxon>
        <taxon>Polyneoptera</taxon>
        <taxon>Dictyoptera</taxon>
        <taxon>Blattodea</taxon>
        <taxon>Blattoidea</taxon>
        <taxon>Termitoidae</taxon>
        <taxon>Rhinotermitidae</taxon>
        <taxon>Coptotermes</taxon>
    </lineage>
</organism>
<comment type="caution">
    <text evidence="2">The sequence shown here is derived from an EMBL/GenBank/DDBJ whole genome shotgun (WGS) entry which is preliminary data.</text>
</comment>
<dbReference type="InParanoid" id="A0A6L2Q3R9"/>
<dbReference type="Proteomes" id="UP000502823">
    <property type="component" value="Unassembled WGS sequence"/>
</dbReference>
<keyword evidence="1" id="KW-0560">Oxidoreductase</keyword>
<dbReference type="InterPro" id="IPR036291">
    <property type="entry name" value="NAD(P)-bd_dom_sf"/>
</dbReference>
<accession>A0A6L2Q3R9</accession>
<dbReference type="Gene3D" id="3.40.50.720">
    <property type="entry name" value="NAD(P)-binding Rossmann-like Domain"/>
    <property type="match status" value="1"/>
</dbReference>
<protein>
    <recommendedName>
        <fullName evidence="4">Retinol dehydrogenase 14</fullName>
    </recommendedName>
</protein>
<dbReference type="InterPro" id="IPR002347">
    <property type="entry name" value="SDR_fam"/>
</dbReference>
<dbReference type="PRINTS" id="PR00081">
    <property type="entry name" value="GDHRDH"/>
</dbReference>
<name>A0A6L2Q3R9_COPFO</name>
<dbReference type="SUPFAM" id="SSF51735">
    <property type="entry name" value="NAD(P)-binding Rossmann-fold domains"/>
    <property type="match status" value="1"/>
</dbReference>
<evidence type="ECO:0000313" key="3">
    <source>
        <dbReference type="Proteomes" id="UP000502823"/>
    </source>
</evidence>
<evidence type="ECO:0000256" key="1">
    <source>
        <dbReference type="ARBA" id="ARBA00023002"/>
    </source>
</evidence>
<evidence type="ECO:0000313" key="2">
    <source>
        <dbReference type="EMBL" id="GFG37405.1"/>
    </source>
</evidence>
<reference evidence="3" key="1">
    <citation type="submission" date="2020-01" db="EMBL/GenBank/DDBJ databases">
        <title>Draft genome sequence of the Termite Coptotermes fromosanus.</title>
        <authorList>
            <person name="Itakura S."/>
            <person name="Yosikawa Y."/>
            <person name="Umezawa K."/>
        </authorList>
    </citation>
    <scope>NUCLEOTIDE SEQUENCE [LARGE SCALE GENOMIC DNA]</scope>
</reference>
<gene>
    <name evidence="2" type="ORF">Cfor_04278</name>
</gene>
<dbReference type="GO" id="GO:0016491">
    <property type="term" value="F:oxidoreductase activity"/>
    <property type="evidence" value="ECO:0007669"/>
    <property type="project" value="UniProtKB-KW"/>
</dbReference>
<proteinExistence type="predicted"/>
<dbReference type="OrthoDB" id="191139at2759"/>
<dbReference type="PANTHER" id="PTHR43157">
    <property type="entry name" value="PHOSPHATIDYLINOSITOL-GLYCAN BIOSYNTHESIS CLASS F PROTEIN-RELATED"/>
    <property type="match status" value="1"/>
</dbReference>
<dbReference type="FunCoup" id="A0A6L2Q3R9">
    <property type="interactions" value="46"/>
</dbReference>
<dbReference type="CDD" id="cd05327">
    <property type="entry name" value="retinol-DH_like_SDR_c_like"/>
    <property type="match status" value="1"/>
</dbReference>
<dbReference type="PANTHER" id="PTHR43157:SF66">
    <property type="entry name" value="WW DOMAIN-CONTAINING OXIDOREDUCTASE-LIKE PROTEIN"/>
    <property type="match status" value="1"/>
</dbReference>
<dbReference type="EMBL" id="BLKM01000697">
    <property type="protein sequence ID" value="GFG37405.1"/>
    <property type="molecule type" value="Genomic_DNA"/>
</dbReference>
<dbReference type="Pfam" id="PF00106">
    <property type="entry name" value="adh_short"/>
    <property type="match status" value="1"/>
</dbReference>
<dbReference type="AlphaFoldDB" id="A0A6L2Q3R9"/>
<evidence type="ECO:0008006" key="4">
    <source>
        <dbReference type="Google" id="ProtNLM"/>
    </source>
</evidence>